<feature type="region of interest" description="Disordered" evidence="1">
    <location>
        <begin position="192"/>
        <end position="217"/>
    </location>
</feature>
<dbReference type="RefSeq" id="XP_024340326.1">
    <property type="nucleotide sequence ID" value="XM_024476914.1"/>
</dbReference>
<name>A0A1X6N506_9APHY</name>
<gene>
    <name evidence="2" type="ORF">POSPLADRAFT_1033157</name>
</gene>
<evidence type="ECO:0000256" key="1">
    <source>
        <dbReference type="SAM" id="MobiDB-lite"/>
    </source>
</evidence>
<dbReference type="GeneID" id="36321865"/>
<proteinExistence type="predicted"/>
<dbReference type="Proteomes" id="UP000194127">
    <property type="component" value="Unassembled WGS sequence"/>
</dbReference>
<keyword evidence="3" id="KW-1185">Reference proteome</keyword>
<dbReference type="AlphaFoldDB" id="A0A1X6N506"/>
<protein>
    <submittedName>
        <fullName evidence="2">Uncharacterized protein</fullName>
    </submittedName>
</protein>
<dbReference type="EMBL" id="KZ110595">
    <property type="protein sequence ID" value="OSX63532.1"/>
    <property type="molecule type" value="Genomic_DNA"/>
</dbReference>
<accession>A0A1X6N506</accession>
<organism evidence="2 3">
    <name type="scientific">Postia placenta MAD-698-R-SB12</name>
    <dbReference type="NCBI Taxonomy" id="670580"/>
    <lineage>
        <taxon>Eukaryota</taxon>
        <taxon>Fungi</taxon>
        <taxon>Dikarya</taxon>
        <taxon>Basidiomycota</taxon>
        <taxon>Agaricomycotina</taxon>
        <taxon>Agaricomycetes</taxon>
        <taxon>Polyporales</taxon>
        <taxon>Adustoporiaceae</taxon>
        <taxon>Rhodonia</taxon>
    </lineage>
</organism>
<evidence type="ECO:0000313" key="2">
    <source>
        <dbReference type="EMBL" id="OSX63532.1"/>
    </source>
</evidence>
<reference evidence="2 3" key="1">
    <citation type="submission" date="2017-04" db="EMBL/GenBank/DDBJ databases">
        <title>Genome Sequence of the Model Brown-Rot Fungus Postia placenta SB12.</title>
        <authorList>
            <consortium name="DOE Joint Genome Institute"/>
            <person name="Gaskell J."/>
            <person name="Kersten P."/>
            <person name="Larrondo L.F."/>
            <person name="Canessa P."/>
            <person name="Martinez D."/>
            <person name="Hibbett D."/>
            <person name="Schmoll M."/>
            <person name="Kubicek C.P."/>
            <person name="Martinez A.T."/>
            <person name="Yadav J."/>
            <person name="Master E."/>
            <person name="Magnuson J.K."/>
            <person name="James T."/>
            <person name="Yaver D."/>
            <person name="Berka R."/>
            <person name="Labutti K."/>
            <person name="Lipzen A."/>
            <person name="Aerts A."/>
            <person name="Barry K."/>
            <person name="Henrissat B."/>
            <person name="Blanchette R."/>
            <person name="Grigoriev I."/>
            <person name="Cullen D."/>
        </authorList>
    </citation>
    <scope>NUCLEOTIDE SEQUENCE [LARGE SCALE GENOMIC DNA]</scope>
    <source>
        <strain evidence="2 3">MAD-698-R-SB12</strain>
    </source>
</reference>
<sequence length="217" mass="23379">MVRRPSACGKHEQLGRQMICAVQGTERPLAGNDVAQERARITPVGNGTLTMGSSDSKPVSAYDAPKRSAWNVVGKPQLPRPFVAVQERIAHPARARPQGGRPWGNEGASMLRECSHVPGDAREMQGQGRLEARTRGRVPNVSPPVVTFTVIMMNSKLWKGTKAKMRKYSDQASHATGAEAAGKEARICHNADANARPDGGLSIGRGVQRKMLADTPQ</sequence>
<evidence type="ECO:0000313" key="3">
    <source>
        <dbReference type="Proteomes" id="UP000194127"/>
    </source>
</evidence>